<gene>
    <name evidence="2" type="ORF">CKO42_00750</name>
</gene>
<feature type="domain" description="Putative restriction endonuclease" evidence="1">
    <location>
        <begin position="20"/>
        <end position="180"/>
    </location>
</feature>
<organism evidence="2 3">
    <name type="scientific">Lamprobacter modestohalophilus</name>
    <dbReference type="NCBI Taxonomy" id="1064514"/>
    <lineage>
        <taxon>Bacteria</taxon>
        <taxon>Pseudomonadati</taxon>
        <taxon>Pseudomonadota</taxon>
        <taxon>Gammaproteobacteria</taxon>
        <taxon>Chromatiales</taxon>
        <taxon>Chromatiaceae</taxon>
        <taxon>Lamprobacter</taxon>
    </lineage>
</organism>
<protein>
    <recommendedName>
        <fullName evidence="1">Putative restriction endonuclease domain-containing protein</fullName>
    </recommendedName>
</protein>
<dbReference type="InterPro" id="IPR011335">
    <property type="entry name" value="Restrct_endonuc-II-like"/>
</dbReference>
<dbReference type="CDD" id="cd06260">
    <property type="entry name" value="DUF820-like"/>
    <property type="match status" value="1"/>
</dbReference>
<dbReference type="PANTHER" id="PTHR36558:SF1">
    <property type="entry name" value="RESTRICTION ENDONUCLEASE DOMAIN-CONTAINING PROTEIN-RELATED"/>
    <property type="match status" value="1"/>
</dbReference>
<name>A0A9X0W535_9GAMM</name>
<dbReference type="AlphaFoldDB" id="A0A9X0W535"/>
<dbReference type="RefSeq" id="WP_200236674.1">
    <property type="nucleotide sequence ID" value="NZ_NRRY01000001.1"/>
</dbReference>
<dbReference type="Proteomes" id="UP001138768">
    <property type="component" value="Unassembled WGS sequence"/>
</dbReference>
<accession>A0A9X0W535</accession>
<proteinExistence type="predicted"/>
<dbReference type="SUPFAM" id="SSF52980">
    <property type="entry name" value="Restriction endonuclease-like"/>
    <property type="match status" value="1"/>
</dbReference>
<dbReference type="Pfam" id="PF05685">
    <property type="entry name" value="Uma2"/>
    <property type="match status" value="1"/>
</dbReference>
<dbReference type="PANTHER" id="PTHR36558">
    <property type="entry name" value="GLR1098 PROTEIN"/>
    <property type="match status" value="1"/>
</dbReference>
<dbReference type="InterPro" id="IPR012296">
    <property type="entry name" value="Nuclease_put_TT1808"/>
</dbReference>
<dbReference type="EMBL" id="NRRY01000001">
    <property type="protein sequence ID" value="MBK1617000.1"/>
    <property type="molecule type" value="Genomic_DNA"/>
</dbReference>
<evidence type="ECO:0000313" key="2">
    <source>
        <dbReference type="EMBL" id="MBK1617000.1"/>
    </source>
</evidence>
<comment type="caution">
    <text evidence="2">The sequence shown here is derived from an EMBL/GenBank/DDBJ whole genome shotgun (WGS) entry which is preliminary data.</text>
</comment>
<reference evidence="2 3" key="1">
    <citation type="journal article" date="2020" name="Microorganisms">
        <title>Osmotic Adaptation and Compatible Solute Biosynthesis of Phototrophic Bacteria as Revealed from Genome Analyses.</title>
        <authorList>
            <person name="Imhoff J.F."/>
            <person name="Rahn T."/>
            <person name="Kunzel S."/>
            <person name="Keller A."/>
            <person name="Neulinger S.C."/>
        </authorList>
    </citation>
    <scope>NUCLEOTIDE SEQUENCE [LARGE SCALE GENOMIC DNA]</scope>
    <source>
        <strain evidence="2 3">DSM 25653</strain>
    </source>
</reference>
<evidence type="ECO:0000259" key="1">
    <source>
        <dbReference type="Pfam" id="PF05685"/>
    </source>
</evidence>
<sequence length="199" mass="22570">MTPQADRKPRISFEDWLEAERASLDERTEYVDGEVFAMSGGTAEHHAILSNINRELSIQMKGRPCWVYASGMKLRIQHADAGKYPDLMALCGEQAFQDGRRDLLLNPSLIGEVLSSSTEGYDRGEKFALYRRIPSLQEYLLVSQHRVLVEHYSRGTDGRWILSSFEDLADQVVLESIGCTLDLAEVYDKIQFEPDAPIE</sequence>
<evidence type="ECO:0000313" key="3">
    <source>
        <dbReference type="Proteomes" id="UP001138768"/>
    </source>
</evidence>
<dbReference type="Gene3D" id="3.90.1570.10">
    <property type="entry name" value="tt1808, chain A"/>
    <property type="match status" value="1"/>
</dbReference>
<keyword evidence="3" id="KW-1185">Reference proteome</keyword>
<dbReference type="InterPro" id="IPR008538">
    <property type="entry name" value="Uma2"/>
</dbReference>